<dbReference type="PANTHER" id="PTHR31474">
    <property type="entry name" value="HR-LIKE LESION-INDUCER"/>
    <property type="match status" value="1"/>
</dbReference>
<gene>
    <name evidence="3" type="ORF">Taro_044792</name>
</gene>
<proteinExistence type="predicted"/>
<evidence type="ECO:0000313" key="3">
    <source>
        <dbReference type="EMBL" id="MQM11881.1"/>
    </source>
</evidence>
<sequence>MGFLSFAGRLLFTSVFLLTAWQEFNEFRVGGGPIAAVFKHNTGLVAAQISSHLGVQLPAIEINHILATTIVLKGIGAILFILGSPVGAYILLLHLAVSTSITHDFYNYNIGEPEFFRLLSEFAQGVALSGALLIFLGMRRKPGPSRQPKKSVPKSKKS</sequence>
<protein>
    <submittedName>
        <fullName evidence="3">Uncharacterized protein</fullName>
    </submittedName>
</protein>
<reference evidence="3" key="1">
    <citation type="submission" date="2017-07" db="EMBL/GenBank/DDBJ databases">
        <title>Taro Niue Genome Assembly and Annotation.</title>
        <authorList>
            <person name="Atibalentja N."/>
            <person name="Keating K."/>
            <person name="Fields C.J."/>
        </authorList>
    </citation>
    <scope>NUCLEOTIDE SEQUENCE</scope>
    <source>
        <strain evidence="3">Niue_2</strain>
        <tissue evidence="3">Leaf</tissue>
    </source>
</reference>
<feature type="transmembrane region" description="Helical" evidence="1">
    <location>
        <begin position="70"/>
        <end position="95"/>
    </location>
</feature>
<evidence type="ECO:0000256" key="2">
    <source>
        <dbReference type="SAM" id="SignalP"/>
    </source>
</evidence>
<dbReference type="EMBL" id="NMUH01005135">
    <property type="protein sequence ID" value="MQM11881.1"/>
    <property type="molecule type" value="Genomic_DNA"/>
</dbReference>
<accession>A0A843X1I3</accession>
<feature type="signal peptide" evidence="2">
    <location>
        <begin position="1"/>
        <end position="22"/>
    </location>
</feature>
<keyword evidence="1" id="KW-0472">Membrane</keyword>
<keyword evidence="2" id="KW-0732">Signal</keyword>
<keyword evidence="1" id="KW-1133">Transmembrane helix</keyword>
<keyword evidence="4" id="KW-1185">Reference proteome</keyword>
<evidence type="ECO:0000313" key="4">
    <source>
        <dbReference type="Proteomes" id="UP000652761"/>
    </source>
</evidence>
<organism evidence="3 4">
    <name type="scientific">Colocasia esculenta</name>
    <name type="common">Wild taro</name>
    <name type="synonym">Arum esculentum</name>
    <dbReference type="NCBI Taxonomy" id="4460"/>
    <lineage>
        <taxon>Eukaryota</taxon>
        <taxon>Viridiplantae</taxon>
        <taxon>Streptophyta</taxon>
        <taxon>Embryophyta</taxon>
        <taxon>Tracheophyta</taxon>
        <taxon>Spermatophyta</taxon>
        <taxon>Magnoliopsida</taxon>
        <taxon>Liliopsida</taxon>
        <taxon>Araceae</taxon>
        <taxon>Aroideae</taxon>
        <taxon>Colocasieae</taxon>
        <taxon>Colocasia</taxon>
    </lineage>
</organism>
<name>A0A843X1I3_COLES</name>
<evidence type="ECO:0000256" key="1">
    <source>
        <dbReference type="SAM" id="Phobius"/>
    </source>
</evidence>
<feature type="chain" id="PRO_5032811395" evidence="2">
    <location>
        <begin position="23"/>
        <end position="158"/>
    </location>
</feature>
<dbReference type="OrthoDB" id="529675at2759"/>
<keyword evidence="1" id="KW-0812">Transmembrane</keyword>
<comment type="caution">
    <text evidence="3">The sequence shown here is derived from an EMBL/GenBank/DDBJ whole genome shotgun (WGS) entry which is preliminary data.</text>
</comment>
<dbReference type="Pfam" id="PF05514">
    <property type="entry name" value="HR_lesion"/>
    <property type="match status" value="1"/>
</dbReference>
<dbReference type="PANTHER" id="PTHR31474:SF1">
    <property type="entry name" value="EXPRESSED PROTEIN"/>
    <property type="match status" value="1"/>
</dbReference>
<dbReference type="InterPro" id="IPR008637">
    <property type="entry name" value="HR_lesion"/>
</dbReference>
<dbReference type="Proteomes" id="UP000652761">
    <property type="component" value="Unassembled WGS sequence"/>
</dbReference>
<dbReference type="AlphaFoldDB" id="A0A843X1I3"/>
<feature type="transmembrane region" description="Helical" evidence="1">
    <location>
        <begin position="115"/>
        <end position="136"/>
    </location>
</feature>